<evidence type="ECO:0000256" key="6">
    <source>
        <dbReference type="ARBA" id="ARBA00022532"/>
    </source>
</evidence>
<dbReference type="PROSITE" id="PS50968">
    <property type="entry name" value="BIOTINYL_LIPOYL"/>
    <property type="match status" value="1"/>
</dbReference>
<dbReference type="NCBIfam" id="NF004309">
    <property type="entry name" value="PRK05704.1"/>
    <property type="match status" value="1"/>
</dbReference>
<dbReference type="InterPro" id="IPR006255">
    <property type="entry name" value="SucB"/>
</dbReference>
<evidence type="ECO:0000256" key="11">
    <source>
        <dbReference type="RuleBase" id="RU361138"/>
    </source>
</evidence>
<evidence type="ECO:0000256" key="10">
    <source>
        <dbReference type="ARBA" id="ARBA00052761"/>
    </source>
</evidence>
<dbReference type="Proteomes" id="UP000829817">
    <property type="component" value="Chromosome"/>
</dbReference>
<keyword evidence="16" id="KW-1185">Reference proteome</keyword>
<evidence type="ECO:0000256" key="5">
    <source>
        <dbReference type="ARBA" id="ARBA00019511"/>
    </source>
</evidence>
<dbReference type="Pfam" id="PF00198">
    <property type="entry name" value="2-oxoacid_dh"/>
    <property type="match status" value="1"/>
</dbReference>
<dbReference type="EC" id="2.3.1.61" evidence="4 11"/>
<dbReference type="PANTHER" id="PTHR43416">
    <property type="entry name" value="DIHYDROLIPOYLLYSINE-RESIDUE SUCCINYLTRANSFERASE COMPONENT OF 2-OXOGLUTARATE DEHYDROGENASE COMPLEX, MITOCHONDRIAL-RELATED"/>
    <property type="match status" value="1"/>
</dbReference>
<feature type="region of interest" description="Disordered" evidence="12">
    <location>
        <begin position="154"/>
        <end position="177"/>
    </location>
</feature>
<dbReference type="InterPro" id="IPR011053">
    <property type="entry name" value="Single_hybrid_motif"/>
</dbReference>
<dbReference type="PANTHER" id="PTHR43416:SF5">
    <property type="entry name" value="DIHYDROLIPOYLLYSINE-RESIDUE SUCCINYLTRANSFERASE COMPONENT OF 2-OXOGLUTARATE DEHYDROGENASE COMPLEX, MITOCHONDRIAL"/>
    <property type="match status" value="1"/>
</dbReference>
<dbReference type="InterPro" id="IPR004167">
    <property type="entry name" value="PSBD"/>
</dbReference>
<dbReference type="InterPro" id="IPR000089">
    <property type="entry name" value="Biotin_lipoyl"/>
</dbReference>
<dbReference type="SUPFAM" id="SSF47005">
    <property type="entry name" value="Peripheral subunit-binding domain of 2-oxo acid dehydrogenase complex"/>
    <property type="match status" value="1"/>
</dbReference>
<dbReference type="InterPro" id="IPR003016">
    <property type="entry name" value="2-oxoA_DH_lipoyl-BS"/>
</dbReference>
<reference evidence="15 16" key="1">
    <citation type="journal article" date="2022" name="Res Sq">
        <title>Evolution of multicellular longitudinally dividing oral cavity symbionts (Neisseriaceae).</title>
        <authorList>
            <person name="Nyongesa S."/>
            <person name="Weber P."/>
            <person name="Bernet E."/>
            <person name="Pullido F."/>
            <person name="Nieckarz M."/>
            <person name="Delaby M."/>
            <person name="Nieves C."/>
            <person name="Viehboeck T."/>
            <person name="Krause N."/>
            <person name="Rivera-Millot A."/>
            <person name="Nakamura A."/>
            <person name="Vischer N."/>
            <person name="VanNieuwenhze M."/>
            <person name="Brun Y."/>
            <person name="Cava F."/>
            <person name="Bulgheresi S."/>
            <person name="Veyrier F."/>
        </authorList>
    </citation>
    <scope>NUCLEOTIDE SEQUENCE [LARGE SCALE GENOMIC DNA]</scope>
    <source>
        <strain evidence="15 16">CCUG 63373m</strain>
    </source>
</reference>
<evidence type="ECO:0000256" key="12">
    <source>
        <dbReference type="SAM" id="MobiDB-lite"/>
    </source>
</evidence>
<comment type="cofactor">
    <cofactor evidence="11">
        <name>(R)-lipoate</name>
        <dbReference type="ChEBI" id="CHEBI:83088"/>
    </cofactor>
    <text evidence="11">Binds 1 lipoyl cofactor covalently.</text>
</comment>
<sequence>MIVEVKVPVLSESVSEGTLMSWHKKVGEYVERDEILIDVETDKVVLEVPSPQAGVLVEIIAQDGETVVAEQLLAKIDTEAKAEAGAAAPAEDNGSDEAAAEPQAAASSNAQAGVAMPAAAKLAAEKGVDVNSVQGSGRDGRVLKEDVQKASAAPKAAAAVSAAPAPAGERPEQRVPMSRLRSRVAERLLASQHENAILTTFNEVNMQPVMDLRAKYKEKFEKEHGVKLGFMSFFVKAAVAALKKYPVVNASIDGNDIVYHGYFDIGIAIGSPRGLVVPILRDADQMSIADIEKAIVDYAVKAKDGKIALEDLTGGTFSITNGGTFGSMMSTPIINPPQSAILGMHATKERAMVENGQVVVRPMMYLALSYDHRIIDGREAVLTLVTIKDLLEDPARLLLDL</sequence>
<keyword evidence="8 11" id="KW-0450">Lipoyl</keyword>
<dbReference type="SUPFAM" id="SSF51230">
    <property type="entry name" value="Single hybrid motif"/>
    <property type="match status" value="1"/>
</dbReference>
<comment type="similarity">
    <text evidence="3 11">Belongs to the 2-oxoacid dehydrogenase family.</text>
</comment>
<dbReference type="InterPro" id="IPR050537">
    <property type="entry name" value="2-oxoacid_dehydrogenase"/>
</dbReference>
<keyword evidence="6 11" id="KW-0816">Tricarboxylic acid cycle</keyword>
<dbReference type="InterPro" id="IPR023213">
    <property type="entry name" value="CAT-like_dom_sf"/>
</dbReference>
<accession>A0ABY4DUY2</accession>
<protein>
    <recommendedName>
        <fullName evidence="5 11">Dihydrolipoyllysine-residue succinyltransferase component of 2-oxoglutarate dehydrogenase complex</fullName>
        <ecNumber evidence="4 11">2.3.1.61</ecNumber>
    </recommendedName>
    <alternativeName>
        <fullName evidence="11">2-oxoglutarate dehydrogenase complex component E2</fullName>
    </alternativeName>
</protein>
<evidence type="ECO:0000256" key="2">
    <source>
        <dbReference type="ARBA" id="ARBA00005145"/>
    </source>
</evidence>
<evidence type="ECO:0000256" key="9">
    <source>
        <dbReference type="ARBA" id="ARBA00023315"/>
    </source>
</evidence>
<dbReference type="InterPro" id="IPR036625">
    <property type="entry name" value="E3-bd_dom_sf"/>
</dbReference>
<evidence type="ECO:0000256" key="8">
    <source>
        <dbReference type="ARBA" id="ARBA00022823"/>
    </source>
</evidence>
<comment type="function">
    <text evidence="1 11">E2 component of the 2-oxoglutarate dehydrogenase (OGDH) complex which catalyzes the second step in the conversion of 2-oxoglutarate to succinyl-CoA and CO(2).</text>
</comment>
<dbReference type="SUPFAM" id="SSF52777">
    <property type="entry name" value="CoA-dependent acyltransferases"/>
    <property type="match status" value="1"/>
</dbReference>
<feature type="compositionally biased region" description="Low complexity" evidence="12">
    <location>
        <begin position="100"/>
        <end position="111"/>
    </location>
</feature>
<dbReference type="CDD" id="cd06849">
    <property type="entry name" value="lipoyl_domain"/>
    <property type="match status" value="1"/>
</dbReference>
<feature type="compositionally biased region" description="Low complexity" evidence="12">
    <location>
        <begin position="154"/>
        <end position="167"/>
    </location>
</feature>
<evidence type="ECO:0000256" key="7">
    <source>
        <dbReference type="ARBA" id="ARBA00022679"/>
    </source>
</evidence>
<dbReference type="Gene3D" id="3.30.559.10">
    <property type="entry name" value="Chloramphenicol acetyltransferase-like domain"/>
    <property type="match status" value="1"/>
</dbReference>
<evidence type="ECO:0000313" key="15">
    <source>
        <dbReference type="EMBL" id="UOO82847.1"/>
    </source>
</evidence>
<name>A0ABY4DUY2_9NEIS</name>
<evidence type="ECO:0000313" key="16">
    <source>
        <dbReference type="Proteomes" id="UP000829817"/>
    </source>
</evidence>
<evidence type="ECO:0000259" key="13">
    <source>
        <dbReference type="PROSITE" id="PS50968"/>
    </source>
</evidence>
<dbReference type="RefSeq" id="WP_244786950.1">
    <property type="nucleotide sequence ID" value="NZ_CP091508.1"/>
</dbReference>
<gene>
    <name evidence="15" type="primary">odhB</name>
    <name evidence="15" type="ORF">LVJ83_05140</name>
</gene>
<dbReference type="PROSITE" id="PS00189">
    <property type="entry name" value="LIPOYL"/>
    <property type="match status" value="1"/>
</dbReference>
<keyword evidence="9 11" id="KW-0012">Acyltransferase</keyword>
<evidence type="ECO:0000256" key="1">
    <source>
        <dbReference type="ARBA" id="ARBA00004052"/>
    </source>
</evidence>
<feature type="domain" description="Peripheral subunit-binding (PSBD)" evidence="14">
    <location>
        <begin position="114"/>
        <end position="151"/>
    </location>
</feature>
<keyword evidence="7 11" id="KW-0808">Transferase</keyword>
<evidence type="ECO:0000256" key="4">
    <source>
        <dbReference type="ARBA" id="ARBA00012945"/>
    </source>
</evidence>
<dbReference type="PROSITE" id="PS51826">
    <property type="entry name" value="PSBD"/>
    <property type="match status" value="1"/>
</dbReference>
<comment type="pathway">
    <text evidence="2 11">Amino-acid degradation; L-lysine degradation via saccharopine pathway; glutaryl-CoA from L-lysine: step 6/6.</text>
</comment>
<organism evidence="15 16">
    <name type="scientific">Uruburuella testudinis</name>
    <dbReference type="NCBI Taxonomy" id="1282863"/>
    <lineage>
        <taxon>Bacteria</taxon>
        <taxon>Pseudomonadati</taxon>
        <taxon>Pseudomonadota</taxon>
        <taxon>Betaproteobacteria</taxon>
        <taxon>Neisseriales</taxon>
        <taxon>Neisseriaceae</taxon>
        <taxon>Uruburuella</taxon>
    </lineage>
</organism>
<proteinExistence type="inferred from homology"/>
<dbReference type="EMBL" id="CP091508">
    <property type="protein sequence ID" value="UOO82847.1"/>
    <property type="molecule type" value="Genomic_DNA"/>
</dbReference>
<dbReference type="Gene3D" id="4.10.320.10">
    <property type="entry name" value="E3-binding domain"/>
    <property type="match status" value="1"/>
</dbReference>
<dbReference type="Pfam" id="PF02817">
    <property type="entry name" value="E3_binding"/>
    <property type="match status" value="1"/>
</dbReference>
<feature type="region of interest" description="Disordered" evidence="12">
    <location>
        <begin position="84"/>
        <end position="111"/>
    </location>
</feature>
<feature type="domain" description="Lipoyl-binding" evidence="13">
    <location>
        <begin position="2"/>
        <end position="77"/>
    </location>
</feature>
<dbReference type="Gene3D" id="2.40.50.100">
    <property type="match status" value="1"/>
</dbReference>
<dbReference type="NCBIfam" id="TIGR01347">
    <property type="entry name" value="sucB"/>
    <property type="match status" value="1"/>
</dbReference>
<evidence type="ECO:0000259" key="14">
    <source>
        <dbReference type="PROSITE" id="PS51826"/>
    </source>
</evidence>
<comment type="catalytic activity">
    <reaction evidence="10 11">
        <text>N(6)-[(R)-dihydrolipoyl]-L-lysyl-[protein] + succinyl-CoA = N(6)-[(R)-S(8)-succinyldihydrolipoyl]-L-lysyl-[protein] + CoA</text>
        <dbReference type="Rhea" id="RHEA:15213"/>
        <dbReference type="Rhea" id="RHEA-COMP:10475"/>
        <dbReference type="Rhea" id="RHEA-COMP:20092"/>
        <dbReference type="ChEBI" id="CHEBI:57287"/>
        <dbReference type="ChEBI" id="CHEBI:57292"/>
        <dbReference type="ChEBI" id="CHEBI:83100"/>
        <dbReference type="ChEBI" id="CHEBI:83120"/>
        <dbReference type="EC" id="2.3.1.61"/>
    </reaction>
</comment>
<dbReference type="InterPro" id="IPR001078">
    <property type="entry name" value="2-oxoacid_DH_actylTfrase"/>
</dbReference>
<evidence type="ECO:0000256" key="3">
    <source>
        <dbReference type="ARBA" id="ARBA00007317"/>
    </source>
</evidence>
<dbReference type="Pfam" id="PF00364">
    <property type="entry name" value="Biotin_lipoyl"/>
    <property type="match status" value="1"/>
</dbReference>
<dbReference type="GO" id="GO:0004149">
    <property type="term" value="F:dihydrolipoyllysine-residue succinyltransferase activity"/>
    <property type="evidence" value="ECO:0007669"/>
    <property type="project" value="UniProtKB-EC"/>
</dbReference>